<evidence type="ECO:0000256" key="4">
    <source>
        <dbReference type="ARBA" id="ARBA00022833"/>
    </source>
</evidence>
<evidence type="ECO:0000313" key="8">
    <source>
        <dbReference type="EMBL" id="CAD6192195.1"/>
    </source>
</evidence>
<dbReference type="PANTHER" id="PTHR24379:SF121">
    <property type="entry name" value="C2H2-TYPE DOMAIN-CONTAINING PROTEIN"/>
    <property type="match status" value="1"/>
</dbReference>
<evidence type="ECO:0000256" key="5">
    <source>
        <dbReference type="PROSITE-ProRule" id="PRU00042"/>
    </source>
</evidence>
<feature type="domain" description="C2H2-type" evidence="7">
    <location>
        <begin position="388"/>
        <end position="412"/>
    </location>
</feature>
<feature type="region of interest" description="Disordered" evidence="6">
    <location>
        <begin position="20"/>
        <end position="43"/>
    </location>
</feature>
<gene>
    <name evidence="8" type="ORF">CAUJ_LOCUS8114</name>
</gene>
<dbReference type="EMBL" id="CAJGYM010000026">
    <property type="protein sequence ID" value="CAD6192195.1"/>
    <property type="molecule type" value="Genomic_DNA"/>
</dbReference>
<dbReference type="InterPro" id="IPR036236">
    <property type="entry name" value="Znf_C2H2_sf"/>
</dbReference>
<dbReference type="Pfam" id="PF13894">
    <property type="entry name" value="zf-C2H2_4"/>
    <property type="match status" value="1"/>
</dbReference>
<dbReference type="SUPFAM" id="SSF57667">
    <property type="entry name" value="beta-beta-alpha zinc fingers"/>
    <property type="match status" value="1"/>
</dbReference>
<dbReference type="OrthoDB" id="6077919at2759"/>
<proteinExistence type="predicted"/>
<dbReference type="InterPro" id="IPR013087">
    <property type="entry name" value="Znf_C2H2_type"/>
</dbReference>
<evidence type="ECO:0000256" key="1">
    <source>
        <dbReference type="ARBA" id="ARBA00022723"/>
    </source>
</evidence>
<dbReference type="Pfam" id="PF00096">
    <property type="entry name" value="zf-C2H2"/>
    <property type="match status" value="1"/>
</dbReference>
<keyword evidence="1" id="KW-0479">Metal-binding</keyword>
<keyword evidence="4" id="KW-0862">Zinc</keyword>
<dbReference type="AlphaFoldDB" id="A0A8S1HAI2"/>
<keyword evidence="2" id="KW-0677">Repeat</keyword>
<feature type="domain" description="C2H2-type" evidence="7">
    <location>
        <begin position="359"/>
        <end position="387"/>
    </location>
</feature>
<dbReference type="Proteomes" id="UP000835052">
    <property type="component" value="Unassembled WGS sequence"/>
</dbReference>
<evidence type="ECO:0000256" key="2">
    <source>
        <dbReference type="ARBA" id="ARBA00022737"/>
    </source>
</evidence>
<evidence type="ECO:0000313" key="9">
    <source>
        <dbReference type="Proteomes" id="UP000835052"/>
    </source>
</evidence>
<evidence type="ECO:0000256" key="3">
    <source>
        <dbReference type="ARBA" id="ARBA00022771"/>
    </source>
</evidence>
<accession>A0A8S1HAI2</accession>
<evidence type="ECO:0000256" key="6">
    <source>
        <dbReference type="SAM" id="MobiDB-lite"/>
    </source>
</evidence>
<keyword evidence="3 5" id="KW-0863">Zinc-finger</keyword>
<comment type="caution">
    <text evidence="8">The sequence shown here is derived from an EMBL/GenBank/DDBJ whole genome shotgun (WGS) entry which is preliminary data.</text>
</comment>
<dbReference type="Gene3D" id="3.30.160.60">
    <property type="entry name" value="Classic Zinc Finger"/>
    <property type="match status" value="2"/>
</dbReference>
<dbReference type="PROSITE" id="PS00028">
    <property type="entry name" value="ZINC_FINGER_C2H2_1"/>
    <property type="match status" value="3"/>
</dbReference>
<dbReference type="SMART" id="SM00355">
    <property type="entry name" value="ZnF_C2H2"/>
    <property type="match status" value="5"/>
</dbReference>
<dbReference type="GO" id="GO:0008270">
    <property type="term" value="F:zinc ion binding"/>
    <property type="evidence" value="ECO:0007669"/>
    <property type="project" value="UniProtKB-KW"/>
</dbReference>
<keyword evidence="9" id="KW-1185">Reference proteome</keyword>
<evidence type="ECO:0000259" key="7">
    <source>
        <dbReference type="PROSITE" id="PS50157"/>
    </source>
</evidence>
<protein>
    <recommendedName>
        <fullName evidence="7">C2H2-type domain-containing protein</fullName>
    </recommendedName>
</protein>
<reference evidence="8" key="1">
    <citation type="submission" date="2020-10" db="EMBL/GenBank/DDBJ databases">
        <authorList>
            <person name="Kikuchi T."/>
        </authorList>
    </citation>
    <scope>NUCLEOTIDE SEQUENCE</scope>
    <source>
        <strain evidence="8">NKZ352</strain>
    </source>
</reference>
<dbReference type="PANTHER" id="PTHR24379">
    <property type="entry name" value="KRAB AND ZINC FINGER DOMAIN-CONTAINING"/>
    <property type="match status" value="1"/>
</dbReference>
<dbReference type="PROSITE" id="PS50157">
    <property type="entry name" value="ZINC_FINGER_C2H2_2"/>
    <property type="match status" value="2"/>
</dbReference>
<sequence>MCDGFISLVKDENDNCQVEEDLESSKETFSAPENDQDGGSDTELSISVERYQSSEIVKKYRLTGIGAIVAEMRGVKKTVKHERIVLDEKGRVINNRICKAKIGTVSTENESFLDQAFYGGSNYGQPMLLSSEMAPLPTLDVNELRRLVRNKMVRCKICKNRFGEVNIMERHMRDHHPKVYEEYLVEQERLNHEMIERDKERTRIEEILSGGFIPPEGELDAENQDFDIEEIPLPGEDSNGYVPRFNQYGGFEKPSLIVHRRVPFVKKRSPQCPFCDKRFRNEISLKTHIQKKHPTCMEFVQCLECFKCLPSKEYLSDPKAHECEMTYLCLDCKPIRNLCTEDRLWKHKNKFHRGPNSGFRCNECNLKFLTPRKLRKHRKMTHVFSRTFQCHFCEEFFISETALTVHERIHTGILKFRMRGLRPED</sequence>
<name>A0A8S1HAI2_9PELO</name>
<organism evidence="8 9">
    <name type="scientific">Caenorhabditis auriculariae</name>
    <dbReference type="NCBI Taxonomy" id="2777116"/>
    <lineage>
        <taxon>Eukaryota</taxon>
        <taxon>Metazoa</taxon>
        <taxon>Ecdysozoa</taxon>
        <taxon>Nematoda</taxon>
        <taxon>Chromadorea</taxon>
        <taxon>Rhabditida</taxon>
        <taxon>Rhabditina</taxon>
        <taxon>Rhabditomorpha</taxon>
        <taxon>Rhabditoidea</taxon>
        <taxon>Rhabditidae</taxon>
        <taxon>Peloderinae</taxon>
        <taxon>Caenorhabditis</taxon>
    </lineage>
</organism>